<feature type="region of interest" description="Disordered" evidence="1">
    <location>
        <begin position="173"/>
        <end position="232"/>
    </location>
</feature>
<dbReference type="Proteomes" id="UP000233837">
    <property type="component" value="Unassembled WGS sequence"/>
</dbReference>
<dbReference type="PANTHER" id="PTHR36339:SF2">
    <property type="entry name" value="F23A5.5"/>
    <property type="match status" value="1"/>
</dbReference>
<feature type="compositionally biased region" description="Polar residues" evidence="1">
    <location>
        <begin position="223"/>
        <end position="232"/>
    </location>
</feature>
<feature type="region of interest" description="Disordered" evidence="1">
    <location>
        <begin position="118"/>
        <end position="149"/>
    </location>
</feature>
<feature type="transmembrane region" description="Helical" evidence="2">
    <location>
        <begin position="85"/>
        <end position="104"/>
    </location>
</feature>
<sequence>MFSGSFGVLSLCLRHRCIVLRFQAFSAASSHTSSSRDSNSSKKELLLTEEAATRLDAYRELQNLNFKSAAKILFTKPPKGKKLDFHLVQLFFACLPSLAVYLVAQYARSEIRRMEAEVEKKKKETEEKERVKDAEVTPTKEEPNKELSEVKTRLDALEEAVKEIVDEKRKIIDTEPNSTKNARNVKLESAVKNSENQNEAEGVGGSSSNIQNGKFQHKDAEISWTSTTGANK</sequence>
<keyword evidence="2" id="KW-0812">Transmembrane</keyword>
<dbReference type="EMBL" id="KZ502395">
    <property type="protein sequence ID" value="PKU80017.1"/>
    <property type="molecule type" value="Genomic_DNA"/>
</dbReference>
<reference evidence="3 4" key="2">
    <citation type="journal article" date="2017" name="Nature">
        <title>The Apostasia genome and the evolution of orchids.</title>
        <authorList>
            <person name="Zhang G.Q."/>
            <person name="Liu K.W."/>
            <person name="Li Z."/>
            <person name="Lohaus R."/>
            <person name="Hsiao Y.Y."/>
            <person name="Niu S.C."/>
            <person name="Wang J.Y."/>
            <person name="Lin Y.C."/>
            <person name="Xu Q."/>
            <person name="Chen L.J."/>
            <person name="Yoshida K."/>
            <person name="Fujiwara S."/>
            <person name="Wang Z.W."/>
            <person name="Zhang Y.Q."/>
            <person name="Mitsuda N."/>
            <person name="Wang M."/>
            <person name="Liu G.H."/>
            <person name="Pecoraro L."/>
            <person name="Huang H.X."/>
            <person name="Xiao X.J."/>
            <person name="Lin M."/>
            <person name="Wu X.Y."/>
            <person name="Wu W.L."/>
            <person name="Chen Y.Y."/>
            <person name="Chang S.B."/>
            <person name="Sakamoto S."/>
            <person name="Ohme-Takagi M."/>
            <person name="Yagi M."/>
            <person name="Zeng S.J."/>
            <person name="Shen C.Y."/>
            <person name="Yeh C.M."/>
            <person name="Luo Y.B."/>
            <person name="Tsai W.C."/>
            <person name="Van de Peer Y."/>
            <person name="Liu Z.J."/>
        </authorList>
    </citation>
    <scope>NUCLEOTIDE SEQUENCE [LARGE SCALE GENOMIC DNA]</scope>
    <source>
        <tissue evidence="3">The whole plant</tissue>
    </source>
</reference>
<keyword evidence="2" id="KW-1133">Transmembrane helix</keyword>
<evidence type="ECO:0000313" key="3">
    <source>
        <dbReference type="EMBL" id="PKU80017.1"/>
    </source>
</evidence>
<proteinExistence type="predicted"/>
<dbReference type="PANTHER" id="PTHR36339">
    <property type="entry name" value="F23A5.5"/>
    <property type="match status" value="1"/>
</dbReference>
<evidence type="ECO:0000256" key="2">
    <source>
        <dbReference type="SAM" id="Phobius"/>
    </source>
</evidence>
<dbReference type="AlphaFoldDB" id="A0A2I0WWI2"/>
<evidence type="ECO:0000256" key="1">
    <source>
        <dbReference type="SAM" id="MobiDB-lite"/>
    </source>
</evidence>
<name>A0A2I0WWI2_9ASPA</name>
<keyword evidence="2" id="KW-0472">Membrane</keyword>
<accession>A0A2I0WWI2</accession>
<reference evidence="3 4" key="1">
    <citation type="journal article" date="2016" name="Sci. Rep.">
        <title>The Dendrobium catenatum Lindl. genome sequence provides insights into polysaccharide synthase, floral development and adaptive evolution.</title>
        <authorList>
            <person name="Zhang G.Q."/>
            <person name="Xu Q."/>
            <person name="Bian C."/>
            <person name="Tsai W.C."/>
            <person name="Yeh C.M."/>
            <person name="Liu K.W."/>
            <person name="Yoshida K."/>
            <person name="Zhang L.S."/>
            <person name="Chang S.B."/>
            <person name="Chen F."/>
            <person name="Shi Y."/>
            <person name="Su Y.Y."/>
            <person name="Zhang Y.Q."/>
            <person name="Chen L.J."/>
            <person name="Yin Y."/>
            <person name="Lin M."/>
            <person name="Huang H."/>
            <person name="Deng H."/>
            <person name="Wang Z.W."/>
            <person name="Zhu S.L."/>
            <person name="Zhao X."/>
            <person name="Deng C."/>
            <person name="Niu S.C."/>
            <person name="Huang J."/>
            <person name="Wang M."/>
            <person name="Liu G.H."/>
            <person name="Yang H.J."/>
            <person name="Xiao X.J."/>
            <person name="Hsiao Y.Y."/>
            <person name="Wu W.L."/>
            <person name="Chen Y.Y."/>
            <person name="Mitsuda N."/>
            <person name="Ohme-Takagi M."/>
            <person name="Luo Y.B."/>
            <person name="Van de Peer Y."/>
            <person name="Liu Z.J."/>
        </authorList>
    </citation>
    <scope>NUCLEOTIDE SEQUENCE [LARGE SCALE GENOMIC DNA]</scope>
    <source>
        <tissue evidence="3">The whole plant</tissue>
    </source>
</reference>
<protein>
    <submittedName>
        <fullName evidence="3">Uncharacterized protein</fullName>
    </submittedName>
</protein>
<keyword evidence="4" id="KW-1185">Reference proteome</keyword>
<gene>
    <name evidence="3" type="ORF">MA16_Dca014382</name>
</gene>
<organism evidence="3 4">
    <name type="scientific">Dendrobium catenatum</name>
    <dbReference type="NCBI Taxonomy" id="906689"/>
    <lineage>
        <taxon>Eukaryota</taxon>
        <taxon>Viridiplantae</taxon>
        <taxon>Streptophyta</taxon>
        <taxon>Embryophyta</taxon>
        <taxon>Tracheophyta</taxon>
        <taxon>Spermatophyta</taxon>
        <taxon>Magnoliopsida</taxon>
        <taxon>Liliopsida</taxon>
        <taxon>Asparagales</taxon>
        <taxon>Orchidaceae</taxon>
        <taxon>Epidendroideae</taxon>
        <taxon>Malaxideae</taxon>
        <taxon>Dendrobiinae</taxon>
        <taxon>Dendrobium</taxon>
    </lineage>
</organism>
<evidence type="ECO:0000313" key="4">
    <source>
        <dbReference type="Proteomes" id="UP000233837"/>
    </source>
</evidence>